<name>A0A9P4U890_9PLEO</name>
<reference evidence="3" key="1">
    <citation type="journal article" date="2020" name="Stud. Mycol.">
        <title>101 Dothideomycetes genomes: a test case for predicting lifestyles and emergence of pathogens.</title>
        <authorList>
            <person name="Haridas S."/>
            <person name="Albert R."/>
            <person name="Binder M."/>
            <person name="Bloem J."/>
            <person name="Labutti K."/>
            <person name="Salamov A."/>
            <person name="Andreopoulos B."/>
            <person name="Baker S."/>
            <person name="Barry K."/>
            <person name="Bills G."/>
            <person name="Bluhm B."/>
            <person name="Cannon C."/>
            <person name="Castanera R."/>
            <person name="Culley D."/>
            <person name="Daum C."/>
            <person name="Ezra D."/>
            <person name="Gonzalez J."/>
            <person name="Henrissat B."/>
            <person name="Kuo A."/>
            <person name="Liang C."/>
            <person name="Lipzen A."/>
            <person name="Lutzoni F."/>
            <person name="Magnuson J."/>
            <person name="Mondo S."/>
            <person name="Nolan M."/>
            <person name="Ohm R."/>
            <person name="Pangilinan J."/>
            <person name="Park H.-J."/>
            <person name="Ramirez L."/>
            <person name="Alfaro M."/>
            <person name="Sun H."/>
            <person name="Tritt A."/>
            <person name="Yoshinaga Y."/>
            <person name="Zwiers L.-H."/>
            <person name="Turgeon B."/>
            <person name="Goodwin S."/>
            <person name="Spatafora J."/>
            <person name="Crous P."/>
            <person name="Grigoriev I."/>
        </authorList>
    </citation>
    <scope>NUCLEOTIDE SEQUENCE</scope>
    <source>
        <strain evidence="3">CBS 690.94</strain>
    </source>
</reference>
<dbReference type="EMBL" id="MU001506">
    <property type="protein sequence ID" value="KAF2440975.1"/>
    <property type="molecule type" value="Genomic_DNA"/>
</dbReference>
<dbReference type="PROSITE" id="PS51411">
    <property type="entry name" value="PSP1_C"/>
    <property type="match status" value="1"/>
</dbReference>
<dbReference type="PANTHER" id="PTHR43830">
    <property type="entry name" value="PROTEIN PSP1"/>
    <property type="match status" value="1"/>
</dbReference>
<accession>A0A9P4U890</accession>
<protein>
    <recommendedName>
        <fullName evidence="2">PSP1 C-terminal domain-containing protein</fullName>
    </recommendedName>
</protein>
<dbReference type="GO" id="GO:0005737">
    <property type="term" value="C:cytoplasm"/>
    <property type="evidence" value="ECO:0007669"/>
    <property type="project" value="TreeGrafter"/>
</dbReference>
<evidence type="ECO:0000256" key="1">
    <source>
        <dbReference type="SAM" id="MobiDB-lite"/>
    </source>
</evidence>
<feature type="domain" description="PSP1 C-terminal" evidence="2">
    <location>
        <begin position="1"/>
        <end position="47"/>
    </location>
</feature>
<dbReference type="Proteomes" id="UP000799764">
    <property type="component" value="Unassembled WGS sequence"/>
</dbReference>
<evidence type="ECO:0000259" key="2">
    <source>
        <dbReference type="PROSITE" id="PS51411"/>
    </source>
</evidence>
<dbReference type="Pfam" id="PF04468">
    <property type="entry name" value="PSP1"/>
    <property type="match status" value="1"/>
</dbReference>
<organism evidence="3 4">
    <name type="scientific">Karstenula rhodostoma CBS 690.94</name>
    <dbReference type="NCBI Taxonomy" id="1392251"/>
    <lineage>
        <taxon>Eukaryota</taxon>
        <taxon>Fungi</taxon>
        <taxon>Dikarya</taxon>
        <taxon>Ascomycota</taxon>
        <taxon>Pezizomycotina</taxon>
        <taxon>Dothideomycetes</taxon>
        <taxon>Pleosporomycetidae</taxon>
        <taxon>Pleosporales</taxon>
        <taxon>Massarineae</taxon>
        <taxon>Didymosphaeriaceae</taxon>
        <taxon>Karstenula</taxon>
    </lineage>
</organism>
<feature type="region of interest" description="Disordered" evidence="1">
    <location>
        <begin position="102"/>
        <end position="122"/>
    </location>
</feature>
<gene>
    <name evidence="3" type="ORF">P171DRAFT_523976</name>
</gene>
<dbReference type="OrthoDB" id="243127at2759"/>
<dbReference type="InterPro" id="IPR007557">
    <property type="entry name" value="PSP1_C"/>
</dbReference>
<evidence type="ECO:0000313" key="3">
    <source>
        <dbReference type="EMBL" id="KAF2440975.1"/>
    </source>
</evidence>
<evidence type="ECO:0000313" key="4">
    <source>
        <dbReference type="Proteomes" id="UP000799764"/>
    </source>
</evidence>
<dbReference type="PANTHER" id="PTHR43830:SF3">
    <property type="entry name" value="PROTEIN PSP1"/>
    <property type="match status" value="1"/>
</dbReference>
<keyword evidence="4" id="KW-1185">Reference proteome</keyword>
<comment type="caution">
    <text evidence="3">The sequence shown here is derived from an EMBL/GenBank/DDBJ whole genome shotgun (WGS) entry which is preliminary data.</text>
</comment>
<sequence>MEILDAKFQWDHHKISFFYNVKSYVDFKILVGDLFKHYKICIWMSAVNPASVVNLAGMQIKPSSAIFPGCYPSVLGQVVQKLALCLDRFSALDQLVRLHVTHPTDHPNTPSSSRAPMGGKEGAIKKSKAKYLRVYIYYNAAGESSESPYVKLSSLTTQQATNLRGQYDDAVAAGIPPPVKKLKLTDTYKISSASPKAPVRNVRTPILYPLRDQNWLRAI</sequence>
<dbReference type="AlphaFoldDB" id="A0A9P4U890"/>
<proteinExistence type="predicted"/>
<dbReference type="InterPro" id="IPR047767">
    <property type="entry name" value="PSP1-like"/>
</dbReference>